<feature type="domain" description="Major facilitator superfamily (MFS) profile" evidence="9">
    <location>
        <begin position="64"/>
        <end position="501"/>
    </location>
</feature>
<feature type="transmembrane region" description="Helical" evidence="8">
    <location>
        <begin position="130"/>
        <end position="157"/>
    </location>
</feature>
<dbReference type="Gene3D" id="1.20.1250.20">
    <property type="entry name" value="MFS general substrate transporter like domains"/>
    <property type="match status" value="1"/>
</dbReference>
<evidence type="ECO:0000256" key="3">
    <source>
        <dbReference type="ARBA" id="ARBA00022692"/>
    </source>
</evidence>
<feature type="transmembrane region" description="Helical" evidence="8">
    <location>
        <begin position="383"/>
        <end position="403"/>
    </location>
</feature>
<evidence type="ECO:0000256" key="2">
    <source>
        <dbReference type="ARBA" id="ARBA00022448"/>
    </source>
</evidence>
<dbReference type="AlphaFoldDB" id="A0A9P9DNT1"/>
<feature type="transmembrane region" description="Helical" evidence="8">
    <location>
        <begin position="163"/>
        <end position="181"/>
    </location>
</feature>
<keyword evidence="2" id="KW-0813">Transport</keyword>
<gene>
    <name evidence="10" type="ORF">B0J13DRAFT_648721</name>
</gene>
<keyword evidence="11" id="KW-1185">Reference proteome</keyword>
<dbReference type="Proteomes" id="UP000717696">
    <property type="component" value="Unassembled WGS sequence"/>
</dbReference>
<dbReference type="InterPro" id="IPR020846">
    <property type="entry name" value="MFS_dom"/>
</dbReference>
<evidence type="ECO:0000256" key="7">
    <source>
        <dbReference type="SAM" id="MobiDB-lite"/>
    </source>
</evidence>
<dbReference type="GO" id="GO:0010509">
    <property type="term" value="P:intracellular polyamine homeostasis"/>
    <property type="evidence" value="ECO:0007669"/>
    <property type="project" value="TreeGrafter"/>
</dbReference>
<dbReference type="GO" id="GO:0005886">
    <property type="term" value="C:plasma membrane"/>
    <property type="evidence" value="ECO:0007669"/>
    <property type="project" value="TreeGrafter"/>
</dbReference>
<dbReference type="PANTHER" id="PTHR23502:SF5">
    <property type="entry name" value="QUINIDINE RESISTANCE PROTEIN 3"/>
    <property type="match status" value="1"/>
</dbReference>
<evidence type="ECO:0000256" key="6">
    <source>
        <dbReference type="ARBA" id="ARBA00023180"/>
    </source>
</evidence>
<evidence type="ECO:0000259" key="9">
    <source>
        <dbReference type="PROSITE" id="PS50850"/>
    </source>
</evidence>
<feature type="compositionally biased region" description="Polar residues" evidence="7">
    <location>
        <begin position="7"/>
        <end position="17"/>
    </location>
</feature>
<dbReference type="PANTHER" id="PTHR23502">
    <property type="entry name" value="MAJOR FACILITATOR SUPERFAMILY"/>
    <property type="match status" value="1"/>
</dbReference>
<organism evidence="10 11">
    <name type="scientific">Dactylonectria estremocensis</name>
    <dbReference type="NCBI Taxonomy" id="1079267"/>
    <lineage>
        <taxon>Eukaryota</taxon>
        <taxon>Fungi</taxon>
        <taxon>Dikarya</taxon>
        <taxon>Ascomycota</taxon>
        <taxon>Pezizomycotina</taxon>
        <taxon>Sordariomycetes</taxon>
        <taxon>Hypocreomycetidae</taxon>
        <taxon>Hypocreales</taxon>
        <taxon>Nectriaceae</taxon>
        <taxon>Dactylonectria</taxon>
    </lineage>
</organism>
<dbReference type="EMBL" id="JAGMUU010000027">
    <property type="protein sequence ID" value="KAH7121901.1"/>
    <property type="molecule type" value="Genomic_DNA"/>
</dbReference>
<reference evidence="10" key="1">
    <citation type="journal article" date="2021" name="Nat. Commun.">
        <title>Genetic determinants of endophytism in the Arabidopsis root mycobiome.</title>
        <authorList>
            <person name="Mesny F."/>
            <person name="Miyauchi S."/>
            <person name="Thiergart T."/>
            <person name="Pickel B."/>
            <person name="Atanasova L."/>
            <person name="Karlsson M."/>
            <person name="Huettel B."/>
            <person name="Barry K.W."/>
            <person name="Haridas S."/>
            <person name="Chen C."/>
            <person name="Bauer D."/>
            <person name="Andreopoulos W."/>
            <person name="Pangilinan J."/>
            <person name="LaButti K."/>
            <person name="Riley R."/>
            <person name="Lipzen A."/>
            <person name="Clum A."/>
            <person name="Drula E."/>
            <person name="Henrissat B."/>
            <person name="Kohler A."/>
            <person name="Grigoriev I.V."/>
            <person name="Martin F.M."/>
            <person name="Hacquard S."/>
        </authorList>
    </citation>
    <scope>NUCLEOTIDE SEQUENCE</scope>
    <source>
        <strain evidence="10">MPI-CAGE-AT-0021</strain>
    </source>
</reference>
<evidence type="ECO:0000313" key="11">
    <source>
        <dbReference type="Proteomes" id="UP000717696"/>
    </source>
</evidence>
<dbReference type="InterPro" id="IPR011701">
    <property type="entry name" value="MFS"/>
</dbReference>
<dbReference type="PROSITE" id="PS50850">
    <property type="entry name" value="MFS"/>
    <property type="match status" value="1"/>
</dbReference>
<dbReference type="GO" id="GO:0015203">
    <property type="term" value="F:polyamine transmembrane transporter activity"/>
    <property type="evidence" value="ECO:0007669"/>
    <property type="project" value="TreeGrafter"/>
</dbReference>
<keyword evidence="3 8" id="KW-0812">Transmembrane</keyword>
<feature type="transmembrane region" description="Helical" evidence="8">
    <location>
        <begin position="476"/>
        <end position="497"/>
    </location>
</feature>
<sequence length="517" mass="56323">MPELSRKSSATVCATQPQPTPPSAEPIVPNITSEKRPNGLLARISLLPEIENAYAYERRVKWLITAVVAMAAATTPMSASIFYPSIQDMSRDLHASPTVINLSVAFYLLSSSIFPLWWSSYSETAGRRAIFLISFLLNAVLTFACGMSSSIAMLIALRLISGGAAASAQSVGAGVIADIWLPEERAYAMSIFYLGPLAGPLFLPLIGGVLTERFGWRSVIWFLTAYGVLILVLIALALPETLAKRHMGAEQRLENHSNDPLAIPSRKSRTRRGAKLIRHHLVNPLAVVAHLRFPPVAIVIYIAAIGFGSCYVLNISMQVAFSDSPYEYSPMIVGLLFIPNTVGCILVSVFGGAWVDKIMVRAAQDAGRYDSEGRPIYLPEDRVGLNAWVALTVYPVSLIWYGWTVQNGVHWAAPSVAVLFFGGGVMMVFSATTTMAAEFIPRNSSSGVALNNLIRNICSCAGTVIAQPLIDVMGHGWLLTIIGLLAWVTGYMCILFLKRRGQRWRDKMETALSVQCP</sequence>
<feature type="transmembrane region" description="Helical" evidence="8">
    <location>
        <begin position="219"/>
        <end position="238"/>
    </location>
</feature>
<accession>A0A9P9DNT1</accession>
<feature type="transmembrane region" description="Helical" evidence="8">
    <location>
        <begin position="62"/>
        <end position="86"/>
    </location>
</feature>
<evidence type="ECO:0000256" key="1">
    <source>
        <dbReference type="ARBA" id="ARBA00004141"/>
    </source>
</evidence>
<feature type="transmembrane region" description="Helical" evidence="8">
    <location>
        <begin position="188"/>
        <end position="207"/>
    </location>
</feature>
<feature type="transmembrane region" description="Helical" evidence="8">
    <location>
        <begin position="298"/>
        <end position="320"/>
    </location>
</feature>
<evidence type="ECO:0000256" key="8">
    <source>
        <dbReference type="SAM" id="Phobius"/>
    </source>
</evidence>
<keyword evidence="4 8" id="KW-1133">Transmembrane helix</keyword>
<comment type="caution">
    <text evidence="10">The sequence shown here is derived from an EMBL/GenBank/DDBJ whole genome shotgun (WGS) entry which is preliminary data.</text>
</comment>
<proteinExistence type="predicted"/>
<name>A0A9P9DNT1_9HYPO</name>
<dbReference type="SUPFAM" id="SSF103473">
    <property type="entry name" value="MFS general substrate transporter"/>
    <property type="match status" value="1"/>
</dbReference>
<evidence type="ECO:0000313" key="10">
    <source>
        <dbReference type="EMBL" id="KAH7121901.1"/>
    </source>
</evidence>
<evidence type="ECO:0000256" key="5">
    <source>
        <dbReference type="ARBA" id="ARBA00023136"/>
    </source>
</evidence>
<dbReference type="Pfam" id="PF07690">
    <property type="entry name" value="MFS_1"/>
    <property type="match status" value="1"/>
</dbReference>
<evidence type="ECO:0000256" key="4">
    <source>
        <dbReference type="ARBA" id="ARBA00022989"/>
    </source>
</evidence>
<dbReference type="OrthoDB" id="3936150at2759"/>
<feature type="transmembrane region" description="Helical" evidence="8">
    <location>
        <begin position="98"/>
        <end position="118"/>
    </location>
</feature>
<feature type="transmembrane region" description="Helical" evidence="8">
    <location>
        <begin position="332"/>
        <end position="355"/>
    </location>
</feature>
<feature type="transmembrane region" description="Helical" evidence="8">
    <location>
        <begin position="453"/>
        <end position="470"/>
    </location>
</feature>
<keyword evidence="6" id="KW-0325">Glycoprotein</keyword>
<dbReference type="InterPro" id="IPR036259">
    <property type="entry name" value="MFS_trans_sf"/>
</dbReference>
<keyword evidence="5 8" id="KW-0472">Membrane</keyword>
<dbReference type="FunFam" id="1.20.1250.20:FF:000172">
    <property type="entry name" value="MFS multidrug resistance transporter"/>
    <property type="match status" value="1"/>
</dbReference>
<feature type="transmembrane region" description="Helical" evidence="8">
    <location>
        <begin position="409"/>
        <end position="432"/>
    </location>
</feature>
<comment type="subcellular location">
    <subcellularLocation>
        <location evidence="1">Membrane</location>
        <topology evidence="1">Multi-pass membrane protein</topology>
    </subcellularLocation>
</comment>
<feature type="region of interest" description="Disordered" evidence="7">
    <location>
        <begin position="1"/>
        <end position="30"/>
    </location>
</feature>
<protein>
    <submittedName>
        <fullName evidence="10">Major facilitator superfamily transporter multidrug resistance</fullName>
    </submittedName>
</protein>